<dbReference type="OrthoDB" id="7510084at2"/>
<gene>
    <name evidence="1" type="ORF">GRI43_02635</name>
</gene>
<evidence type="ECO:0000313" key="2">
    <source>
        <dbReference type="Proteomes" id="UP000471435"/>
    </source>
</evidence>
<keyword evidence="2" id="KW-1185">Reference proteome</keyword>
<name>A0A6I4V0D8_9SPHN</name>
<dbReference type="AlphaFoldDB" id="A0A6I4V0D8"/>
<evidence type="ECO:0000313" key="1">
    <source>
        <dbReference type="EMBL" id="MXP46290.1"/>
    </source>
</evidence>
<comment type="caution">
    <text evidence="1">The sequence shown here is derived from an EMBL/GenBank/DDBJ whole genome shotgun (WGS) entry which is preliminary data.</text>
</comment>
<proteinExistence type="predicted"/>
<dbReference type="RefSeq" id="WP_160729542.1">
    <property type="nucleotide sequence ID" value="NZ_CANLWR010000001.1"/>
</dbReference>
<reference evidence="1 2" key="1">
    <citation type="submission" date="2019-12" db="EMBL/GenBank/DDBJ databases">
        <title>Genomic-based taxomic classification of the family Erythrobacteraceae.</title>
        <authorList>
            <person name="Xu L."/>
        </authorList>
    </citation>
    <scope>NUCLEOTIDE SEQUENCE [LARGE SCALE GENOMIC DNA]</scope>
    <source>
        <strain evidence="1 2">SW-109</strain>
    </source>
</reference>
<organism evidence="1 2">
    <name type="scientific">Pontixanthobacter luteolus</name>
    <dbReference type="NCBI Taxonomy" id="295089"/>
    <lineage>
        <taxon>Bacteria</taxon>
        <taxon>Pseudomonadati</taxon>
        <taxon>Pseudomonadota</taxon>
        <taxon>Alphaproteobacteria</taxon>
        <taxon>Sphingomonadales</taxon>
        <taxon>Erythrobacteraceae</taxon>
        <taxon>Pontixanthobacter</taxon>
    </lineage>
</organism>
<sequence length="101" mass="10998">MTVHFAAARTAALSPVARALTRRDAVSPANDNGDTAGSDHLLHSALRHFAKHGLAAAAEARKLAEDAFFAGDRETYEHWLGVCRTLDRRMADAIAKQQQFL</sequence>
<accession>A0A6I4V0D8</accession>
<dbReference type="Proteomes" id="UP000471435">
    <property type="component" value="Unassembled WGS sequence"/>
</dbReference>
<dbReference type="EMBL" id="WTYP01000001">
    <property type="protein sequence ID" value="MXP46290.1"/>
    <property type="molecule type" value="Genomic_DNA"/>
</dbReference>
<protein>
    <submittedName>
        <fullName evidence="1">Uncharacterized protein</fullName>
    </submittedName>
</protein>